<evidence type="ECO:0000313" key="12">
    <source>
        <dbReference type="EMBL" id="KZT70765.1"/>
    </source>
</evidence>
<dbReference type="OrthoDB" id="420264at2759"/>
<dbReference type="Pfam" id="PF02146">
    <property type="entry name" value="SIR2"/>
    <property type="match status" value="1"/>
</dbReference>
<dbReference type="PROSITE" id="PS50305">
    <property type="entry name" value="SIRTUIN"/>
    <property type="match status" value="1"/>
</dbReference>
<evidence type="ECO:0000256" key="8">
    <source>
        <dbReference type="ARBA" id="ARBA00023128"/>
    </source>
</evidence>
<feature type="binding site" evidence="9">
    <location>
        <position position="341"/>
    </location>
    <ligand>
        <name>Zn(2+)</name>
        <dbReference type="ChEBI" id="CHEBI:29105"/>
    </ligand>
</feature>
<feature type="compositionally biased region" description="Polar residues" evidence="10">
    <location>
        <begin position="1"/>
        <end position="13"/>
    </location>
</feature>
<evidence type="ECO:0000256" key="5">
    <source>
        <dbReference type="ARBA" id="ARBA00022723"/>
    </source>
</evidence>
<feature type="binding site" evidence="9">
    <location>
        <position position="317"/>
    </location>
    <ligand>
        <name>Zn(2+)</name>
        <dbReference type="ChEBI" id="CHEBI:29105"/>
    </ligand>
</feature>
<dbReference type="EMBL" id="KV429049">
    <property type="protein sequence ID" value="KZT70765.1"/>
    <property type="molecule type" value="Genomic_DNA"/>
</dbReference>
<protein>
    <submittedName>
        <fullName evidence="12">SIR2-domain-containing protein</fullName>
    </submittedName>
</protein>
<comment type="cofactor">
    <cofactor evidence="1">
        <name>Zn(2+)</name>
        <dbReference type="ChEBI" id="CHEBI:29105"/>
    </cofactor>
</comment>
<feature type="binding site" evidence="9">
    <location>
        <position position="314"/>
    </location>
    <ligand>
        <name>Zn(2+)</name>
        <dbReference type="ChEBI" id="CHEBI:29105"/>
    </ligand>
</feature>
<comment type="similarity">
    <text evidence="3">Belongs to the sirtuin family. Class I subfamily.</text>
</comment>
<accession>A0A165RHN8</accession>
<feature type="binding site" evidence="9">
    <location>
        <position position="338"/>
    </location>
    <ligand>
        <name>Zn(2+)</name>
        <dbReference type="ChEBI" id="CHEBI:29105"/>
    </ligand>
</feature>
<dbReference type="GO" id="GO:0070403">
    <property type="term" value="F:NAD+ binding"/>
    <property type="evidence" value="ECO:0007669"/>
    <property type="project" value="InterPro"/>
</dbReference>
<dbReference type="STRING" id="1314783.A0A165RHN8"/>
<sequence length="579" mass="65045">MDRRPPTQTQGGVRSSSRSATTTAKRRFRHIYALQLQGFIEAAEVVDTDPDVIEGLLEDLARITTLEGSNDDDEVDVGNTPPNDIDSEDEEASEWDALLTEAQSAWTTEEVKQMMRILKEDGIAAYIKEYVVGRSIPVYKLLYAFGICLCPELRAKSARTRLYFLNVAMTRELESRKKQPQYNTVDDAVRLIQQRKRILVLTGAGISVSCGIPDFRSRNGLYASLQESGEYDLDDPQQMFDITYFREKPTVFSSFASKIYPSNFVPSPCHRFIKAIEDRGKLLRNYTQNIDTLETLAGVKRVLQCHGSFATASCLNCKIRVPGTAIEDDILNQRVPLCRVCNAVPQPNLPVKHKGRKKRRKGSGWNSDESDEPDKPQFPPGIMKPDITFFGEKLSDDFDRALLEDRQQIDLLIIIGTSLKVSPVSDIIAHLPHSVPQILINKTPIRHINPDIVLLGNADDVILHLCRKLGWELPSPNGRNLAAPSSYSLKKRPSADLDTEPRRVGDRYVVRLQGLHVRILTTTNDSHVWLFEGAEGGKWVEDLAQRCADTPEGSSSDDADVTPPRTPNPRQKSKRARRE</sequence>
<feature type="compositionally biased region" description="Basic residues" evidence="10">
    <location>
        <begin position="351"/>
        <end position="362"/>
    </location>
</feature>
<gene>
    <name evidence="12" type="ORF">DAEQUDRAFT_724891</name>
</gene>
<dbReference type="GO" id="GO:0046970">
    <property type="term" value="F:histone H4K16 deacetylase activity, NAD-dependent"/>
    <property type="evidence" value="ECO:0007669"/>
    <property type="project" value="TreeGrafter"/>
</dbReference>
<dbReference type="InterPro" id="IPR026591">
    <property type="entry name" value="Sirtuin_cat_small_dom_sf"/>
</dbReference>
<feature type="region of interest" description="Disordered" evidence="10">
    <location>
        <begin position="349"/>
        <end position="382"/>
    </location>
</feature>
<keyword evidence="8" id="KW-0496">Mitochondrion</keyword>
<keyword evidence="6 9" id="KW-0862">Zinc</keyword>
<dbReference type="GO" id="GO:0005739">
    <property type="term" value="C:mitochondrion"/>
    <property type="evidence" value="ECO:0007669"/>
    <property type="project" value="UniProtKB-SubCell"/>
</dbReference>
<keyword evidence="7" id="KW-0520">NAD</keyword>
<dbReference type="InterPro" id="IPR029035">
    <property type="entry name" value="DHS-like_NAD/FAD-binding_dom"/>
</dbReference>
<evidence type="ECO:0000313" key="13">
    <source>
        <dbReference type="Proteomes" id="UP000076727"/>
    </source>
</evidence>
<comment type="subcellular location">
    <subcellularLocation>
        <location evidence="2">Mitochondrion</location>
    </subcellularLocation>
</comment>
<feature type="region of interest" description="Disordered" evidence="10">
    <location>
        <begin position="546"/>
        <end position="579"/>
    </location>
</feature>
<feature type="region of interest" description="Disordered" evidence="10">
    <location>
        <begin position="68"/>
        <end position="90"/>
    </location>
</feature>
<name>A0A165RHN8_9APHY</name>
<dbReference type="GO" id="GO:0005634">
    <property type="term" value="C:nucleus"/>
    <property type="evidence" value="ECO:0007669"/>
    <property type="project" value="TreeGrafter"/>
</dbReference>
<feature type="active site" description="Proton acceptor" evidence="9">
    <location>
        <position position="306"/>
    </location>
</feature>
<evidence type="ECO:0000259" key="11">
    <source>
        <dbReference type="PROSITE" id="PS50305"/>
    </source>
</evidence>
<dbReference type="GO" id="GO:0046872">
    <property type="term" value="F:metal ion binding"/>
    <property type="evidence" value="ECO:0007669"/>
    <property type="project" value="UniProtKB-KW"/>
</dbReference>
<dbReference type="InterPro" id="IPR003000">
    <property type="entry name" value="Sirtuin"/>
</dbReference>
<evidence type="ECO:0000256" key="7">
    <source>
        <dbReference type="ARBA" id="ARBA00023027"/>
    </source>
</evidence>
<organism evidence="12 13">
    <name type="scientific">Daedalea quercina L-15889</name>
    <dbReference type="NCBI Taxonomy" id="1314783"/>
    <lineage>
        <taxon>Eukaryota</taxon>
        <taxon>Fungi</taxon>
        <taxon>Dikarya</taxon>
        <taxon>Basidiomycota</taxon>
        <taxon>Agaricomycotina</taxon>
        <taxon>Agaricomycetes</taxon>
        <taxon>Polyporales</taxon>
        <taxon>Fomitopsis</taxon>
    </lineage>
</organism>
<feature type="region of interest" description="Disordered" evidence="10">
    <location>
        <begin position="1"/>
        <end position="22"/>
    </location>
</feature>
<evidence type="ECO:0000256" key="3">
    <source>
        <dbReference type="ARBA" id="ARBA00006924"/>
    </source>
</evidence>
<dbReference type="InterPro" id="IPR050134">
    <property type="entry name" value="NAD-dep_sirtuin_deacylases"/>
</dbReference>
<keyword evidence="4" id="KW-0808">Transferase</keyword>
<evidence type="ECO:0000256" key="10">
    <source>
        <dbReference type="SAM" id="MobiDB-lite"/>
    </source>
</evidence>
<keyword evidence="5 9" id="KW-0479">Metal-binding</keyword>
<reference evidence="12 13" key="1">
    <citation type="journal article" date="2016" name="Mol. Biol. Evol.">
        <title>Comparative Genomics of Early-Diverging Mushroom-Forming Fungi Provides Insights into the Origins of Lignocellulose Decay Capabilities.</title>
        <authorList>
            <person name="Nagy L.G."/>
            <person name="Riley R."/>
            <person name="Tritt A."/>
            <person name="Adam C."/>
            <person name="Daum C."/>
            <person name="Floudas D."/>
            <person name="Sun H."/>
            <person name="Yadav J.S."/>
            <person name="Pangilinan J."/>
            <person name="Larsson K.H."/>
            <person name="Matsuura K."/>
            <person name="Barry K."/>
            <person name="Labutti K."/>
            <person name="Kuo R."/>
            <person name="Ohm R.A."/>
            <person name="Bhattacharya S.S."/>
            <person name="Shirouzu T."/>
            <person name="Yoshinaga Y."/>
            <person name="Martin F.M."/>
            <person name="Grigoriev I.V."/>
            <person name="Hibbett D.S."/>
        </authorList>
    </citation>
    <scope>NUCLEOTIDE SEQUENCE [LARGE SCALE GENOMIC DNA]</scope>
    <source>
        <strain evidence="12 13">L-15889</strain>
    </source>
</reference>
<keyword evidence="13" id="KW-1185">Reference proteome</keyword>
<dbReference type="AlphaFoldDB" id="A0A165RHN8"/>
<dbReference type="Gene3D" id="3.40.50.1220">
    <property type="entry name" value="TPP-binding domain"/>
    <property type="match status" value="1"/>
</dbReference>
<evidence type="ECO:0000256" key="2">
    <source>
        <dbReference type="ARBA" id="ARBA00004173"/>
    </source>
</evidence>
<dbReference type="Gene3D" id="3.30.1600.10">
    <property type="entry name" value="SIR2/SIRT2 'Small Domain"/>
    <property type="match status" value="1"/>
</dbReference>
<dbReference type="Proteomes" id="UP000076727">
    <property type="component" value="Unassembled WGS sequence"/>
</dbReference>
<dbReference type="SUPFAM" id="SSF52467">
    <property type="entry name" value="DHS-like NAD/FAD-binding domain"/>
    <property type="match status" value="1"/>
</dbReference>
<evidence type="ECO:0000256" key="1">
    <source>
        <dbReference type="ARBA" id="ARBA00001947"/>
    </source>
</evidence>
<dbReference type="PANTHER" id="PTHR11085">
    <property type="entry name" value="NAD-DEPENDENT PROTEIN DEACYLASE SIRTUIN-5, MITOCHONDRIAL-RELATED"/>
    <property type="match status" value="1"/>
</dbReference>
<evidence type="ECO:0000256" key="4">
    <source>
        <dbReference type="ARBA" id="ARBA00022679"/>
    </source>
</evidence>
<feature type="domain" description="Deacetylase sirtuin-type" evidence="11">
    <location>
        <begin position="178"/>
        <end position="472"/>
    </location>
</feature>
<dbReference type="InterPro" id="IPR026590">
    <property type="entry name" value="Ssirtuin_cat_dom"/>
</dbReference>
<evidence type="ECO:0000256" key="6">
    <source>
        <dbReference type="ARBA" id="ARBA00022833"/>
    </source>
</evidence>
<proteinExistence type="inferred from homology"/>
<dbReference type="PANTHER" id="PTHR11085:SF9">
    <property type="entry name" value="NAD-DEPENDENT PROTEIN DEACETYLASE SIRTUIN-1"/>
    <property type="match status" value="1"/>
</dbReference>
<evidence type="ECO:0000256" key="9">
    <source>
        <dbReference type="PROSITE-ProRule" id="PRU00236"/>
    </source>
</evidence>